<sequence length="118" mass="14212">LYLQYAQSKSDEILENLVGACDKIINVILATRYHRHFRHHDDLRQEIRLKLWKNLGRRTEESLRSERYTKNPTAYLFFLIRAHASKAFNRFKTIYKENKESSFEELEKRGSEMSDTEE</sequence>
<comment type="caution">
    <text evidence="1">The sequence shown here is derived from an EMBL/GenBank/DDBJ whole genome shotgun (WGS) entry which is preliminary data.</text>
</comment>
<reference evidence="1" key="1">
    <citation type="journal article" date="2014" name="Front. Microbiol.">
        <title>High frequency of phylogenetically diverse reductive dehalogenase-homologous genes in deep subseafloor sedimentary metagenomes.</title>
        <authorList>
            <person name="Kawai M."/>
            <person name="Futagami T."/>
            <person name="Toyoda A."/>
            <person name="Takaki Y."/>
            <person name="Nishi S."/>
            <person name="Hori S."/>
            <person name="Arai W."/>
            <person name="Tsubouchi T."/>
            <person name="Morono Y."/>
            <person name="Uchiyama I."/>
            <person name="Ito T."/>
            <person name="Fujiyama A."/>
            <person name="Inagaki F."/>
            <person name="Takami H."/>
        </authorList>
    </citation>
    <scope>NUCLEOTIDE SEQUENCE</scope>
    <source>
        <strain evidence="1">Expedition CK06-06</strain>
    </source>
</reference>
<dbReference type="AlphaFoldDB" id="X0T3B3"/>
<feature type="non-terminal residue" evidence="1">
    <location>
        <position position="1"/>
    </location>
</feature>
<name>X0T3B3_9ZZZZ</name>
<dbReference type="EMBL" id="BARS01015203">
    <property type="protein sequence ID" value="GAF87953.1"/>
    <property type="molecule type" value="Genomic_DNA"/>
</dbReference>
<gene>
    <name evidence="1" type="ORF">S01H1_25212</name>
</gene>
<accession>X0T3B3</accession>
<proteinExistence type="predicted"/>
<organism evidence="1">
    <name type="scientific">marine sediment metagenome</name>
    <dbReference type="NCBI Taxonomy" id="412755"/>
    <lineage>
        <taxon>unclassified sequences</taxon>
        <taxon>metagenomes</taxon>
        <taxon>ecological metagenomes</taxon>
    </lineage>
</organism>
<evidence type="ECO:0000313" key="1">
    <source>
        <dbReference type="EMBL" id="GAF87953.1"/>
    </source>
</evidence>
<protein>
    <recommendedName>
        <fullName evidence="2">RNA polymerase sigma-70 region 2 domain-containing protein</fullName>
    </recommendedName>
</protein>
<evidence type="ECO:0008006" key="2">
    <source>
        <dbReference type="Google" id="ProtNLM"/>
    </source>
</evidence>